<evidence type="ECO:0000256" key="1">
    <source>
        <dbReference type="ARBA" id="ARBA00000085"/>
    </source>
</evidence>
<dbReference type="EMBL" id="LR134363">
    <property type="protein sequence ID" value="VEG74160.1"/>
    <property type="molecule type" value="Genomic_DNA"/>
</dbReference>
<reference evidence="11 12" key="1">
    <citation type="submission" date="2018-12" db="EMBL/GenBank/DDBJ databases">
        <authorList>
            <consortium name="Pathogen Informatics"/>
        </authorList>
    </citation>
    <scope>NUCLEOTIDE SEQUENCE [LARGE SCALE GENOMIC DNA]</scope>
    <source>
        <strain evidence="11 12">NCTC11923</strain>
    </source>
</reference>
<feature type="transmembrane region" description="Helical" evidence="9">
    <location>
        <begin position="42"/>
        <end position="67"/>
    </location>
</feature>
<name>A0A3S4SEF5_9ACTO</name>
<keyword evidence="9" id="KW-0812">Transmembrane</keyword>
<evidence type="ECO:0000313" key="11">
    <source>
        <dbReference type="EMBL" id="VEG74160.1"/>
    </source>
</evidence>
<feature type="domain" description="Signal transduction histidine kinase subgroup 3 dimerisation and phosphoacceptor" evidence="10">
    <location>
        <begin position="151"/>
        <end position="212"/>
    </location>
</feature>
<keyword evidence="8" id="KW-0902">Two-component regulatory system</keyword>
<sequence>MVLGLDVRDLFDPRFAKEFSWGWELALIMAVLWYMRTPSFGWILPSIIVFSMIAFSQVSVTWSWMLVYGVVIDLGIRGFHWRAFAVFVVLHASFIYETDEVLIEVMRLAVFGSACLAAVAVGRIFVHRTEFLEAQVIASQEEMRRAEVALREGLALDLHDTLAASMTRIMFAARAIGTAGERVRRRRGDYIATEAQNALKQLRAMISTLTEEGESVASRITLAEAIETAEKALAQRDIELDVNIAPEAQAVLGQGDADEVLLVAIVRESTLNCLKYGAAGGVVSVVCEIDDQFLHITCASTRYPYYQDEESLRGGYGLAALENRFRRAGGSLDVKASDTSWLVIAALPIEGRE</sequence>
<feature type="transmembrane region" description="Helical" evidence="9">
    <location>
        <begin position="79"/>
        <end position="96"/>
    </location>
</feature>
<keyword evidence="12" id="KW-1185">Reference proteome</keyword>
<proteinExistence type="predicted"/>
<feature type="transmembrane region" description="Helical" evidence="9">
    <location>
        <begin position="108"/>
        <end position="126"/>
    </location>
</feature>
<feature type="transmembrane region" description="Helical" evidence="9">
    <location>
        <begin position="20"/>
        <end position="35"/>
    </location>
</feature>
<keyword evidence="4" id="KW-0808">Transferase</keyword>
<dbReference type="GO" id="GO:0005524">
    <property type="term" value="F:ATP binding"/>
    <property type="evidence" value="ECO:0007669"/>
    <property type="project" value="UniProtKB-KW"/>
</dbReference>
<dbReference type="PANTHER" id="PTHR24421:SF10">
    <property type="entry name" value="NITRATE_NITRITE SENSOR PROTEIN NARQ"/>
    <property type="match status" value="1"/>
</dbReference>
<evidence type="ECO:0000256" key="7">
    <source>
        <dbReference type="ARBA" id="ARBA00022840"/>
    </source>
</evidence>
<keyword evidence="9" id="KW-1133">Transmembrane helix</keyword>
<keyword evidence="7" id="KW-0067">ATP-binding</keyword>
<keyword evidence="6 11" id="KW-0418">Kinase</keyword>
<dbReference type="EC" id="2.7.13.3" evidence="2"/>
<dbReference type="GO" id="GO:0016020">
    <property type="term" value="C:membrane"/>
    <property type="evidence" value="ECO:0007669"/>
    <property type="project" value="InterPro"/>
</dbReference>
<evidence type="ECO:0000256" key="8">
    <source>
        <dbReference type="ARBA" id="ARBA00023012"/>
    </source>
</evidence>
<evidence type="ECO:0000256" key="6">
    <source>
        <dbReference type="ARBA" id="ARBA00022777"/>
    </source>
</evidence>
<dbReference type="GO" id="GO:0000155">
    <property type="term" value="F:phosphorelay sensor kinase activity"/>
    <property type="evidence" value="ECO:0007669"/>
    <property type="project" value="InterPro"/>
</dbReference>
<dbReference type="InterPro" id="IPR050482">
    <property type="entry name" value="Sensor_HK_TwoCompSys"/>
</dbReference>
<dbReference type="InterPro" id="IPR036890">
    <property type="entry name" value="HATPase_C_sf"/>
</dbReference>
<evidence type="ECO:0000256" key="5">
    <source>
        <dbReference type="ARBA" id="ARBA00022741"/>
    </source>
</evidence>
<dbReference type="Gene3D" id="3.30.565.10">
    <property type="entry name" value="Histidine kinase-like ATPase, C-terminal domain"/>
    <property type="match status" value="1"/>
</dbReference>
<evidence type="ECO:0000313" key="12">
    <source>
        <dbReference type="Proteomes" id="UP000276899"/>
    </source>
</evidence>
<evidence type="ECO:0000259" key="10">
    <source>
        <dbReference type="Pfam" id="PF07730"/>
    </source>
</evidence>
<organism evidence="11 12">
    <name type="scientific">Actinomyces slackii</name>
    <dbReference type="NCBI Taxonomy" id="52774"/>
    <lineage>
        <taxon>Bacteria</taxon>
        <taxon>Bacillati</taxon>
        <taxon>Actinomycetota</taxon>
        <taxon>Actinomycetes</taxon>
        <taxon>Actinomycetales</taxon>
        <taxon>Actinomycetaceae</taxon>
        <taxon>Actinomyces</taxon>
    </lineage>
</organism>
<dbReference type="KEGG" id="asla:NCTC11923_00781"/>
<keyword evidence="9" id="KW-0472">Membrane</keyword>
<evidence type="ECO:0000256" key="9">
    <source>
        <dbReference type="SAM" id="Phobius"/>
    </source>
</evidence>
<protein>
    <recommendedName>
        <fullName evidence="2">histidine kinase</fullName>
        <ecNumber evidence="2">2.7.13.3</ecNumber>
    </recommendedName>
</protein>
<dbReference type="Proteomes" id="UP000276899">
    <property type="component" value="Chromosome"/>
</dbReference>
<dbReference type="Pfam" id="PF07730">
    <property type="entry name" value="HisKA_3"/>
    <property type="match status" value="1"/>
</dbReference>
<evidence type="ECO:0000256" key="4">
    <source>
        <dbReference type="ARBA" id="ARBA00022679"/>
    </source>
</evidence>
<keyword evidence="3" id="KW-0597">Phosphoprotein</keyword>
<evidence type="ECO:0000256" key="3">
    <source>
        <dbReference type="ARBA" id="ARBA00022553"/>
    </source>
</evidence>
<evidence type="ECO:0000256" key="2">
    <source>
        <dbReference type="ARBA" id="ARBA00012438"/>
    </source>
</evidence>
<dbReference type="SUPFAM" id="SSF55874">
    <property type="entry name" value="ATPase domain of HSP90 chaperone/DNA topoisomerase II/histidine kinase"/>
    <property type="match status" value="1"/>
</dbReference>
<comment type="catalytic activity">
    <reaction evidence="1">
        <text>ATP + protein L-histidine = ADP + protein N-phospho-L-histidine.</text>
        <dbReference type="EC" id="2.7.13.3"/>
    </reaction>
</comment>
<gene>
    <name evidence="11" type="ORF">NCTC11923_00781</name>
</gene>
<dbReference type="PANTHER" id="PTHR24421">
    <property type="entry name" value="NITRATE/NITRITE SENSOR PROTEIN NARX-RELATED"/>
    <property type="match status" value="1"/>
</dbReference>
<keyword evidence="5" id="KW-0547">Nucleotide-binding</keyword>
<dbReference type="GO" id="GO:0046983">
    <property type="term" value="F:protein dimerization activity"/>
    <property type="evidence" value="ECO:0007669"/>
    <property type="project" value="InterPro"/>
</dbReference>
<dbReference type="STRING" id="1278298.GCA_000428685_00302"/>
<dbReference type="AlphaFoldDB" id="A0A3S4SEF5"/>
<accession>A0A3S4SEF5</accession>
<dbReference type="InterPro" id="IPR011712">
    <property type="entry name" value="Sig_transdc_His_kin_sub3_dim/P"/>
</dbReference>